<feature type="domain" description="Alpha-2-macroglobulin bait region" evidence="3">
    <location>
        <begin position="1071"/>
        <end position="1227"/>
    </location>
</feature>
<gene>
    <name evidence="5" type="ORF">ASN18_2354</name>
</gene>
<keyword evidence="6" id="KW-1185">Reference proteome</keyword>
<evidence type="ECO:0000313" key="5">
    <source>
        <dbReference type="EMBL" id="KWT82914.1"/>
    </source>
</evidence>
<comment type="similarity">
    <text evidence="1">Belongs to the protease inhibitor I39 (alpha-2-macroglobulin) family. Bacterial alpha-2-macroglobulin subfamily.</text>
</comment>
<evidence type="ECO:0000313" key="6">
    <source>
        <dbReference type="Proteomes" id="UP000060487"/>
    </source>
</evidence>
<sequence>MGANKSKGIINAVLAVVLASLFVIVTFVIATAAYAGEQAVVEQFSPQGTAKAVRQVTARFSEQMVSFGDPRTESPFNINCPEKGSARWIDTMNWAYDFDEDLPSGVSCTFTLKPSIKALSGTPVKEASFQFTTGGPSVLVSEPSDGSIWLDEKQAFVLYLDGVPDESSIPEHVHCTVDGIRERIGVTLIQGNEKEEILKAAAPALRGYKLYDKNSSSSLKTPVKNLVVLQCNRTFPSGKGVKIVWGKGVKSISGVASDIEQVLSFKTQNPFAATFHCLKERATSGCIPLTPMKLVFSAAVSRKTANQIVIKSDDGKLWRPKLDAEDEEDTRYTQRLVFEGPFPESTSFSVVIPEGLKDESGRALSNRSKFPMKVRTDAYPPLAKFASRFGIIEQKAGALLPITVRNIEQEIKLFLLNPGEKAAETKTEANVAPKSEPEKNTVPNTVAGKIKKIPAGSQEEIISWLRKTAASVRERPLLSKASGVKTFNLPKPGGTKAFEVIGIPLGTKGSTTGFYVVEVESAILGQHLLPNQRPMYVQAAALVTNLSTHLAWGRESSAVWVTTLDKGEPVNNAEVTLRDCTGKAVWQGKTAADGIARINQSLPTDRILPTCREQLNWAENSQILNDVTNGLFVFAKTQDDLTFTHSSWHRGIEPWRFKLPEAFGASDDPAIVHTVFDRTLLRAGQSINMKHILRKHTMNGFESVPEAERPEKAVIVHSGSNKEFPFPLKWLEDGSAETTWAIPEQASNGRYEVYLNKKAKPYDRRMFSGTFNIEDFRVVLMKAAVQGPAAPLIIPKEVGLDITVSYLSGGGAADLPVKLRAELQPKEITLPTAEGYQFSAKAVREGIETNTDQYADQYTGHYDSNGEDDSENEAAPLNSKQVKLQTIELNLDKNGTAKATLKAIPEISTPHDITAELEFRDPNGEIQTISSNIPVYPSSLMVGINPSDWAESKDALKYKVIVTGVDGKPRPNVPVEVDIFKKRTYSHRKRVAGGFYSYENIDEIKKIGRHCAGKTDEKGLLFCQAPSPASGRIIIQPTIKDDAGRPAFTNTEVFVAGKDEVWFDAGSDDRIDLISESRRYEIGETAKFQLRMPFKEATVWVTVGREGVMDTYVRTITRNNPAFEIPIKKNYAPNVYVSALAIRGRIDDAKPTALFDPGKPAFKLGITGIDVGWRPHELKVAVTTDKQVYKTRQEAKAKIKVLDAEGKTPPKGSSVIIAAVDEGLLELKPNLSWKLLEAMMKKRPYELKTSTSQAVVIGKRHFGRKSLPQGGGGGKSVTRELFDTLILWKATVKLDENGEAAVNVPLNDSLTAFKIVAIATSGTGHFGTGETSVRTSQDLMIFSGIPPLVRTGDKFTAGFTVRNTTEKAIDAHAELSVKGSDNVTRKMSPIKFSVPAGRSEVFNWQIEVPFNIDNLLYDINVKDASGAAFDSMRVKQKVVNGIDVRIYQAELRQIDAPFTVEVEKPADALQKLGGVNVTFKPKLSEGLTGISYYMSHYPYTCMEQKVSRAVSLRDKAMWNGIKAELPNYLDKDGFVKYFHNMRTGSEVLTAYILSISHEAGYDIPQETRSKMLSALTSFVTGKIVMGRSPIQAADVVVRKLSTIEALSRHGVADAAMLAPIATDPALLPTSALLDLINITNRVKDIPDRDKKLKATVDALRTRLNLQGTVMSLSSEKTDNLWWLMATPDANAVRLLLTTLTLEGSAAAPFRADEPKIAAGTIGRMRHGHWDSTVANAWGVLATERFSAKYESVPVTGISAAQLDKTVFNTDWAKTPKGGTGGFVWPDGKKSPLSISHNGTGKPWATIQSLAAIPLTKPLSSGYKIVKTITPVSQKTKGKWTKGDVFTVDLKIDAQADMTWVVVNDPVPSGTTILNRGLGRDSYLLRKSEKKRQYTGAWEAYREFTFEGVKVYYEYVPKGTWSISYTVRLNNDGIFQMPTTRVEALYNPEMFGEIPNNNIEVHK</sequence>
<dbReference type="InterPro" id="IPR002890">
    <property type="entry name" value="MG2"/>
</dbReference>
<organism evidence="5 6">
    <name type="scientific">Candidatus Magnetominusculus xianensis</name>
    <dbReference type="NCBI Taxonomy" id="1748249"/>
    <lineage>
        <taxon>Bacteria</taxon>
        <taxon>Pseudomonadati</taxon>
        <taxon>Nitrospirota</taxon>
        <taxon>Nitrospiria</taxon>
        <taxon>Nitrospirales</taxon>
        <taxon>Nitrospiraceae</taxon>
        <taxon>Candidatus Magnetominusculus</taxon>
    </lineage>
</organism>
<comment type="caution">
    <text evidence="5">The sequence shown here is derived from an EMBL/GenBank/DDBJ whole genome shotgun (WGS) entry which is preliminary data.</text>
</comment>
<dbReference type="RefSeq" id="WP_085052957.1">
    <property type="nucleotide sequence ID" value="NZ_LNQR01000082.1"/>
</dbReference>
<dbReference type="InterPro" id="IPR041246">
    <property type="entry name" value="Bact_MG10"/>
</dbReference>
<name>A0ABR5SER1_9BACT</name>
<reference evidence="5 6" key="1">
    <citation type="submission" date="2015-11" db="EMBL/GenBank/DDBJ databases">
        <authorList>
            <person name="Lin W."/>
        </authorList>
    </citation>
    <scope>NUCLEOTIDE SEQUENCE [LARGE SCALE GENOMIC DNA]</scope>
    <source>
        <strain evidence="5 6">HCH-1</strain>
    </source>
</reference>
<protein>
    <submittedName>
        <fullName evidence="5">Alpha-2-macroglobulin</fullName>
    </submittedName>
</protein>
<evidence type="ECO:0000256" key="2">
    <source>
        <dbReference type="SAM" id="MobiDB-lite"/>
    </source>
</evidence>
<dbReference type="InterPro" id="IPR011625">
    <property type="entry name" value="A2M_N_BRD"/>
</dbReference>
<dbReference type="Proteomes" id="UP000060487">
    <property type="component" value="Unassembled WGS sequence"/>
</dbReference>
<feature type="region of interest" description="Disordered" evidence="2">
    <location>
        <begin position="850"/>
        <end position="876"/>
    </location>
</feature>
<dbReference type="Pfam" id="PF01835">
    <property type="entry name" value="MG2"/>
    <property type="match status" value="1"/>
</dbReference>
<dbReference type="Pfam" id="PF11974">
    <property type="entry name" value="bMG3"/>
    <property type="match status" value="1"/>
</dbReference>
<dbReference type="Pfam" id="PF00207">
    <property type="entry name" value="A2M"/>
    <property type="match status" value="1"/>
</dbReference>
<dbReference type="PANTHER" id="PTHR40094:SF1">
    <property type="entry name" value="UBIQUITIN DOMAIN-CONTAINING PROTEIN"/>
    <property type="match status" value="1"/>
</dbReference>
<dbReference type="EMBL" id="LNQR01000082">
    <property type="protein sequence ID" value="KWT82914.1"/>
    <property type="molecule type" value="Genomic_DNA"/>
</dbReference>
<evidence type="ECO:0000256" key="1">
    <source>
        <dbReference type="ARBA" id="ARBA00010556"/>
    </source>
</evidence>
<feature type="domain" description="Alpha-2-macroglobulin" evidence="4">
    <location>
        <begin position="1285"/>
        <end position="1375"/>
    </location>
</feature>
<dbReference type="PANTHER" id="PTHR40094">
    <property type="entry name" value="ALPHA-2-MACROGLOBULIN HOMOLOG"/>
    <property type="match status" value="1"/>
</dbReference>
<evidence type="ECO:0000259" key="3">
    <source>
        <dbReference type="SMART" id="SM01359"/>
    </source>
</evidence>
<dbReference type="SMART" id="SM01359">
    <property type="entry name" value="A2M_N_2"/>
    <property type="match status" value="1"/>
</dbReference>
<accession>A0ABR5SER1</accession>
<dbReference type="SMART" id="SM01360">
    <property type="entry name" value="A2M"/>
    <property type="match status" value="1"/>
</dbReference>
<dbReference type="InterPro" id="IPR021868">
    <property type="entry name" value="Alpha_2_Macroglob_MG3"/>
</dbReference>
<evidence type="ECO:0000259" key="4">
    <source>
        <dbReference type="SMART" id="SM01360"/>
    </source>
</evidence>
<dbReference type="InterPro" id="IPR001599">
    <property type="entry name" value="Macroglobln_a2"/>
</dbReference>
<dbReference type="Pfam" id="PF17973">
    <property type="entry name" value="bMG10"/>
    <property type="match status" value="1"/>
</dbReference>
<dbReference type="Pfam" id="PF07703">
    <property type="entry name" value="A2M_BRD"/>
    <property type="match status" value="1"/>
</dbReference>
<proteinExistence type="inferred from homology"/>
<dbReference type="InterPro" id="IPR051802">
    <property type="entry name" value="YfhM-like"/>
</dbReference>